<accession>A0ABZ0HZI4</accession>
<dbReference type="CDD" id="cd06558">
    <property type="entry name" value="crotonase-like"/>
    <property type="match status" value="1"/>
</dbReference>
<dbReference type="SUPFAM" id="SSF52096">
    <property type="entry name" value="ClpP/crotonase"/>
    <property type="match status" value="1"/>
</dbReference>
<dbReference type="PANTHER" id="PTHR11941">
    <property type="entry name" value="ENOYL-COA HYDRATASE-RELATED"/>
    <property type="match status" value="1"/>
</dbReference>
<proteinExistence type="inferred from homology"/>
<dbReference type="NCBIfam" id="NF004858">
    <property type="entry name" value="PRK06213.1"/>
    <property type="match status" value="1"/>
</dbReference>
<name>A0ABZ0HZI4_9GAMM</name>
<dbReference type="RefSeq" id="WP_407347263.1">
    <property type="nucleotide sequence ID" value="NZ_CP136864.1"/>
</dbReference>
<evidence type="ECO:0000313" key="3">
    <source>
        <dbReference type="Proteomes" id="UP001626537"/>
    </source>
</evidence>
<sequence length="236" mass="24849">MSELVTVSEEESYVLLSMDDGKANALSFAMFEALNAGLDIAQAAGKVVIIAGRPGKFSAGFDLSVMGGGGDAMVKLLRQGAELSQRLLSFDVPVVLAVSGHALAMGALLCLSADYRVGMKGNYKLGLNEVAIGMTLPWFGIELARARLEETQLNHAVGLAHIYDPEGAVSVGYLDEAVEEEQLLARAAELAAGFAALNMPAHKGTKARIREPLMARLEEALRRDFEAGDAAIAAAS</sequence>
<dbReference type="Gene3D" id="3.90.226.10">
    <property type="entry name" value="2-enoyl-CoA Hydratase, Chain A, domain 1"/>
    <property type="match status" value="1"/>
</dbReference>
<organism evidence="2 3">
    <name type="scientific">Congregibacter variabilis</name>
    <dbReference type="NCBI Taxonomy" id="3081200"/>
    <lineage>
        <taxon>Bacteria</taxon>
        <taxon>Pseudomonadati</taxon>
        <taxon>Pseudomonadota</taxon>
        <taxon>Gammaproteobacteria</taxon>
        <taxon>Cellvibrionales</taxon>
        <taxon>Halieaceae</taxon>
        <taxon>Congregibacter</taxon>
    </lineage>
</organism>
<dbReference type="PANTHER" id="PTHR11941:SF54">
    <property type="entry name" value="ENOYL-COA HYDRATASE, MITOCHONDRIAL"/>
    <property type="match status" value="1"/>
</dbReference>
<keyword evidence="3" id="KW-1185">Reference proteome</keyword>
<dbReference type="Pfam" id="PF00378">
    <property type="entry name" value="ECH_1"/>
    <property type="match status" value="1"/>
</dbReference>
<dbReference type="InterPro" id="IPR029045">
    <property type="entry name" value="ClpP/crotonase-like_dom_sf"/>
</dbReference>
<dbReference type="Proteomes" id="UP001626537">
    <property type="component" value="Chromosome"/>
</dbReference>
<reference evidence="2 3" key="1">
    <citation type="submission" date="2023-10" db="EMBL/GenBank/DDBJ databases">
        <title>Two novel species belonging to the OM43/NOR5 clade.</title>
        <authorList>
            <person name="Park M."/>
        </authorList>
    </citation>
    <scope>NUCLEOTIDE SEQUENCE [LARGE SCALE GENOMIC DNA]</scope>
    <source>
        <strain evidence="2 3">IMCC43200</strain>
    </source>
</reference>
<dbReference type="InterPro" id="IPR001753">
    <property type="entry name" value="Enoyl-CoA_hydra/iso"/>
</dbReference>
<protein>
    <submittedName>
        <fullName evidence="2">Crotonase/enoyl-CoA hydratase family protein</fullName>
    </submittedName>
</protein>
<gene>
    <name evidence="2" type="ORF">R0135_12835</name>
</gene>
<dbReference type="EMBL" id="CP136864">
    <property type="protein sequence ID" value="WOJ92664.1"/>
    <property type="molecule type" value="Genomic_DNA"/>
</dbReference>
<comment type="similarity">
    <text evidence="1">Belongs to the enoyl-CoA hydratase/isomerase family.</text>
</comment>
<evidence type="ECO:0000313" key="2">
    <source>
        <dbReference type="EMBL" id="WOJ92664.1"/>
    </source>
</evidence>
<evidence type="ECO:0000256" key="1">
    <source>
        <dbReference type="ARBA" id="ARBA00005254"/>
    </source>
</evidence>